<comment type="caution">
    <text evidence="1">The sequence shown here is derived from an EMBL/GenBank/DDBJ whole genome shotgun (WGS) entry which is preliminary data.</text>
</comment>
<proteinExistence type="predicted"/>
<evidence type="ECO:0000313" key="1">
    <source>
        <dbReference type="EMBL" id="KAI8439086.1"/>
    </source>
</evidence>
<accession>A0ACC0KSE8</accession>
<gene>
    <name evidence="1" type="ORF">MSG28_012950</name>
</gene>
<sequence>MDGETGAQCCGGLEWDQVRCSTDAEDPIPEGPLPPDKIGRFPWIGVIQHDFYIGGKMVFAITSAVLIHPAYALASAMDMARIDRKTLTYVIRTNFNLVGRKPHRRDGGRGRVADGAERRRLRSVTNNTHMILWHSATKKYSIDIIDYTLHPEYETTTLASFALVELMTAGETRPAHPAPVLPVCMPIKGAGAYDNLYAVKMTDESGELQKEVYQMDYIENDDCNTFYDKAELTYKKMSPVYQLCAAAHASRKPCVWDAGAALVTRQNWGFWKLLGFSVRGPGCGAPSRFLSIISYLEWIDERISTVPFEDLPDETLPFVMRSVSPIEIYMYLANPTEHQGQCMGRQRGSVMYKDESHLHINKNFAQGFYFCVLPVMTYGSETWALTMGLMRKLKVTQRAMEKSMLGVPLRDRIRNDIRSRTKVSVARVASFSCMRLKIESYARSSAQLWLEHHCHRDLTGYRGPDHKLHQCFVYFKTTAYLEFRFFFTGNCYLEMTLFGRDQLPPNKLNPWVTVENTLPWWPTDGRLLRWSWFVPVTSWWYWM</sequence>
<name>A0ACC0KSE8_CHOFU</name>
<keyword evidence="2" id="KW-1185">Reference proteome</keyword>
<organism evidence="1 2">
    <name type="scientific">Choristoneura fumiferana</name>
    <name type="common">Spruce budworm moth</name>
    <name type="synonym">Archips fumiferana</name>
    <dbReference type="NCBI Taxonomy" id="7141"/>
    <lineage>
        <taxon>Eukaryota</taxon>
        <taxon>Metazoa</taxon>
        <taxon>Ecdysozoa</taxon>
        <taxon>Arthropoda</taxon>
        <taxon>Hexapoda</taxon>
        <taxon>Insecta</taxon>
        <taxon>Pterygota</taxon>
        <taxon>Neoptera</taxon>
        <taxon>Endopterygota</taxon>
        <taxon>Lepidoptera</taxon>
        <taxon>Glossata</taxon>
        <taxon>Ditrysia</taxon>
        <taxon>Tortricoidea</taxon>
        <taxon>Tortricidae</taxon>
        <taxon>Tortricinae</taxon>
        <taxon>Choristoneura</taxon>
    </lineage>
</organism>
<reference evidence="1 2" key="1">
    <citation type="journal article" date="2022" name="Genome Biol. Evol.">
        <title>The Spruce Budworm Genome: Reconstructing the Evolutionary History of Antifreeze Proteins.</title>
        <authorList>
            <person name="Beliveau C."/>
            <person name="Gagne P."/>
            <person name="Picq S."/>
            <person name="Vernygora O."/>
            <person name="Keeling C.I."/>
            <person name="Pinkney K."/>
            <person name="Doucet D."/>
            <person name="Wen F."/>
            <person name="Johnston J.S."/>
            <person name="Maaroufi H."/>
            <person name="Boyle B."/>
            <person name="Laroche J."/>
            <person name="Dewar K."/>
            <person name="Juretic N."/>
            <person name="Blackburn G."/>
            <person name="Nisole A."/>
            <person name="Brunet B."/>
            <person name="Brandao M."/>
            <person name="Lumley L."/>
            <person name="Duan J."/>
            <person name="Quan G."/>
            <person name="Lucarotti C.J."/>
            <person name="Roe A.D."/>
            <person name="Sperling F.A.H."/>
            <person name="Levesque R.C."/>
            <person name="Cusson M."/>
        </authorList>
    </citation>
    <scope>NUCLEOTIDE SEQUENCE [LARGE SCALE GENOMIC DNA]</scope>
    <source>
        <strain evidence="1">Glfc:IPQL:Cfum</strain>
    </source>
</reference>
<dbReference type="Proteomes" id="UP001064048">
    <property type="component" value="Chromosome 23"/>
</dbReference>
<dbReference type="EMBL" id="CM046123">
    <property type="protein sequence ID" value="KAI8439086.1"/>
    <property type="molecule type" value="Genomic_DNA"/>
</dbReference>
<protein>
    <submittedName>
        <fullName evidence="1">Uncharacterized protein</fullName>
    </submittedName>
</protein>
<evidence type="ECO:0000313" key="2">
    <source>
        <dbReference type="Proteomes" id="UP001064048"/>
    </source>
</evidence>